<gene>
    <name evidence="10" type="ordered locus">Desca_0614</name>
</gene>
<dbReference type="EMBL" id="CP002736">
    <property type="protein sequence ID" value="AEF93504.1"/>
    <property type="molecule type" value="Genomic_DNA"/>
</dbReference>
<dbReference type="HOGENOM" id="CLU_013133_6_1_9"/>
<evidence type="ECO:0000256" key="5">
    <source>
        <dbReference type="ARBA" id="ARBA00022692"/>
    </source>
</evidence>
<feature type="transmembrane region" description="Helical" evidence="8">
    <location>
        <begin position="245"/>
        <end position="264"/>
    </location>
</feature>
<organism evidence="10 11">
    <name type="scientific">Desulfotomaculum nigrificans (strain DSM 14880 / VKM B-2319 / CO-1-SRB)</name>
    <name type="common">Desulfotomaculum carboxydivorans</name>
    <dbReference type="NCBI Taxonomy" id="868595"/>
    <lineage>
        <taxon>Bacteria</taxon>
        <taxon>Bacillati</taxon>
        <taxon>Bacillota</taxon>
        <taxon>Clostridia</taxon>
        <taxon>Eubacteriales</taxon>
        <taxon>Desulfotomaculaceae</taxon>
        <taxon>Desulfotomaculum</taxon>
    </lineage>
</organism>
<dbReference type="InterPro" id="IPR026032">
    <property type="entry name" value="HcaT-like"/>
</dbReference>
<keyword evidence="2" id="KW-0813">Transport</keyword>
<feature type="transmembrane region" description="Helical" evidence="8">
    <location>
        <begin position="103"/>
        <end position="121"/>
    </location>
</feature>
<dbReference type="GO" id="GO:0015528">
    <property type="term" value="F:lactose:proton symporter activity"/>
    <property type="evidence" value="ECO:0007669"/>
    <property type="project" value="TreeGrafter"/>
</dbReference>
<feature type="transmembrane region" description="Helical" evidence="8">
    <location>
        <begin position="334"/>
        <end position="356"/>
    </location>
</feature>
<dbReference type="PANTHER" id="PTHR23522:SF10">
    <property type="entry name" value="3-PHENYLPROPIONIC ACID TRANSPORTER-RELATED"/>
    <property type="match status" value="1"/>
</dbReference>
<dbReference type="PIRSF" id="PIRSF004925">
    <property type="entry name" value="HcaT"/>
    <property type="match status" value="1"/>
</dbReference>
<keyword evidence="4" id="KW-0997">Cell inner membrane</keyword>
<feature type="transmembrane region" description="Helical" evidence="8">
    <location>
        <begin position="296"/>
        <end position="314"/>
    </location>
</feature>
<evidence type="ECO:0000313" key="10">
    <source>
        <dbReference type="EMBL" id="AEF93504.1"/>
    </source>
</evidence>
<evidence type="ECO:0000256" key="8">
    <source>
        <dbReference type="SAM" id="Phobius"/>
    </source>
</evidence>
<feature type="domain" description="Major facilitator superfamily associated" evidence="9">
    <location>
        <begin position="16"/>
        <end position="364"/>
    </location>
</feature>
<reference evidence="10" key="1">
    <citation type="submission" date="2011-05" db="EMBL/GenBank/DDBJ databases">
        <title>Complete sequence of Desulfotomaculum carboxydivorans CO-1-SRB.</title>
        <authorList>
            <consortium name="US DOE Joint Genome Institute"/>
            <person name="Lucas S."/>
            <person name="Han J."/>
            <person name="Lapidus A."/>
            <person name="Cheng J.-F."/>
            <person name="Goodwin L."/>
            <person name="Pitluck S."/>
            <person name="Peters L."/>
            <person name="Mikhailova N."/>
            <person name="Lu M."/>
            <person name="Han C."/>
            <person name="Tapia R."/>
            <person name="Land M."/>
            <person name="Hauser L."/>
            <person name="Kyrpides N."/>
            <person name="Ivanova N."/>
            <person name="Pagani I."/>
            <person name="Stams A."/>
            <person name="Plugge C."/>
            <person name="Muyzer G."/>
            <person name="Kuever J."/>
            <person name="Parshina S."/>
            <person name="Ivanova A."/>
            <person name="Nazina T."/>
            <person name="Woyke T."/>
        </authorList>
    </citation>
    <scope>NUCLEOTIDE SEQUENCE [LARGE SCALE GENOMIC DNA]</scope>
    <source>
        <strain evidence="10">CO-1-SRB</strain>
    </source>
</reference>
<evidence type="ECO:0000256" key="7">
    <source>
        <dbReference type="ARBA" id="ARBA00023136"/>
    </source>
</evidence>
<evidence type="ECO:0000256" key="6">
    <source>
        <dbReference type="ARBA" id="ARBA00022989"/>
    </source>
</evidence>
<dbReference type="Proteomes" id="UP000009226">
    <property type="component" value="Chromosome"/>
</dbReference>
<protein>
    <submittedName>
        <fullName evidence="10">Major facilitator superfamily MFS_1</fullName>
    </submittedName>
</protein>
<dbReference type="Pfam" id="PF12832">
    <property type="entry name" value="MFS_1_like"/>
    <property type="match status" value="1"/>
</dbReference>
<dbReference type="KEGG" id="dca:Desca_0614"/>
<evidence type="ECO:0000259" key="9">
    <source>
        <dbReference type="Pfam" id="PF12832"/>
    </source>
</evidence>
<feature type="transmembrane region" description="Helical" evidence="8">
    <location>
        <begin position="45"/>
        <end position="67"/>
    </location>
</feature>
<keyword evidence="5 8" id="KW-0812">Transmembrane</keyword>
<keyword evidence="7 8" id="KW-0472">Membrane</keyword>
<dbReference type="AlphaFoldDB" id="F6B859"/>
<dbReference type="GO" id="GO:0030395">
    <property type="term" value="F:lactose binding"/>
    <property type="evidence" value="ECO:0007669"/>
    <property type="project" value="TreeGrafter"/>
</dbReference>
<keyword evidence="3" id="KW-1003">Cell membrane</keyword>
<evidence type="ECO:0000256" key="1">
    <source>
        <dbReference type="ARBA" id="ARBA00004429"/>
    </source>
</evidence>
<dbReference type="PANTHER" id="PTHR23522">
    <property type="entry name" value="BLL5896 PROTEIN"/>
    <property type="match status" value="1"/>
</dbReference>
<dbReference type="InterPro" id="IPR024989">
    <property type="entry name" value="MFS_assoc_dom"/>
</dbReference>
<dbReference type="Gene3D" id="1.20.1250.20">
    <property type="entry name" value="MFS general substrate transporter like domains"/>
    <property type="match status" value="2"/>
</dbReference>
<evidence type="ECO:0000256" key="4">
    <source>
        <dbReference type="ARBA" id="ARBA00022519"/>
    </source>
</evidence>
<accession>F6B859</accession>
<evidence type="ECO:0000256" key="3">
    <source>
        <dbReference type="ARBA" id="ARBA00022475"/>
    </source>
</evidence>
<dbReference type="InterPro" id="IPR036259">
    <property type="entry name" value="MFS_trans_sf"/>
</dbReference>
<feature type="transmembrane region" description="Helical" evidence="8">
    <location>
        <begin position="362"/>
        <end position="381"/>
    </location>
</feature>
<evidence type="ECO:0000256" key="2">
    <source>
        <dbReference type="ARBA" id="ARBA00022448"/>
    </source>
</evidence>
<dbReference type="GO" id="GO:0005886">
    <property type="term" value="C:plasma membrane"/>
    <property type="evidence" value="ECO:0007669"/>
    <property type="project" value="UniProtKB-SubCell"/>
</dbReference>
<evidence type="ECO:0000313" key="11">
    <source>
        <dbReference type="Proteomes" id="UP000009226"/>
    </source>
</evidence>
<feature type="transmembrane region" description="Helical" evidence="8">
    <location>
        <begin position="14"/>
        <end position="33"/>
    </location>
</feature>
<comment type="subcellular location">
    <subcellularLocation>
        <location evidence="1">Cell inner membrane</location>
        <topology evidence="1">Multi-pass membrane protein</topology>
    </subcellularLocation>
</comment>
<dbReference type="eggNOG" id="COG2814">
    <property type="taxonomic scope" value="Bacteria"/>
</dbReference>
<keyword evidence="11" id="KW-1185">Reference proteome</keyword>
<feature type="transmembrane region" description="Helical" evidence="8">
    <location>
        <begin position="142"/>
        <end position="162"/>
    </location>
</feature>
<sequence>MVYFPWEVDHIKDVFLKLVIALYYAAQGVFLPYLPVLFKNQGFPYWQIGILLAIGPIINILTQSAWGYFCDKLQTVKKLLLLQLAISTVLSIFILHFHSFWGLLAYLTVFYFFYRPLPSLIDTLTVNAVKDRPTRYGNYRMFGSLGFTLAALGSGYLLNRLGVQNSPYLISVLLGLNLLCALQVHDAKYICSPPRLRDLTGLVKKPEVLQFLLAATLLGTTQAANDNFISVHLQNLGGSIKDTGLAWTVGVTAEIIAFFVISRLHFRRRMLSILGFTSLLYGTRWLLMAYVTSIKLILVIQLLHGTCYALFLTAVQNHLLKTIPDQLRATGQGLLYMTVFGLGGVLGITGGGVLMGRFGAQGFYLTCLFFTLGAFMVFNRLKKKVASPSRTQQ</sequence>
<keyword evidence="6 8" id="KW-1133">Transmembrane helix</keyword>
<dbReference type="SUPFAM" id="SSF103473">
    <property type="entry name" value="MFS general substrate transporter"/>
    <property type="match status" value="1"/>
</dbReference>
<proteinExistence type="predicted"/>
<dbReference type="NCBIfam" id="NF037955">
    <property type="entry name" value="mfs"/>
    <property type="match status" value="1"/>
</dbReference>
<name>F6B859_DESCC</name>
<feature type="transmembrane region" description="Helical" evidence="8">
    <location>
        <begin position="271"/>
        <end position="290"/>
    </location>
</feature>